<reference evidence="1 4" key="3">
    <citation type="submission" date="2020-09" db="EMBL/GenBank/DDBJ databases">
        <authorList>
            <person name="Ashkenazy H."/>
        </authorList>
    </citation>
    <scope>NUCLEOTIDE SEQUENCE [LARGE SCALE GENOMIC DNA]</scope>
    <source>
        <strain evidence="4">cv. Cdm-0</strain>
    </source>
</reference>
<gene>
    <name evidence="2" type="ordered locus">AXX17_At5g00820</name>
    <name evidence="1" type="ORF">AT9943_LOCUS18063</name>
</gene>
<dbReference type="EMBL" id="LUHQ01000005">
    <property type="protein sequence ID" value="OAO93487.1"/>
    <property type="molecule type" value="Genomic_DNA"/>
</dbReference>
<name>A0A178UJP2_ARATH</name>
<dbReference type="SUPFAM" id="SSF54427">
    <property type="entry name" value="NTF2-like"/>
    <property type="match status" value="1"/>
</dbReference>
<dbReference type="AlphaFoldDB" id="A0A178UJP2"/>
<proteinExistence type="predicted"/>
<evidence type="ECO:0000313" key="4">
    <source>
        <dbReference type="Proteomes" id="UP000516314"/>
    </source>
</evidence>
<evidence type="ECO:0000313" key="1">
    <source>
        <dbReference type="EMBL" id="CAD5330530.1"/>
    </source>
</evidence>
<dbReference type="Pfam" id="PF07107">
    <property type="entry name" value="WI12"/>
    <property type="match status" value="1"/>
</dbReference>
<reference evidence="3" key="1">
    <citation type="journal article" date="2016" name="Proc. Natl. Acad. Sci. U.S.A.">
        <title>Chromosome-level assembly of Arabidopsis thaliana Ler reveals the extent of translocation and inversion polymorphisms.</title>
        <authorList>
            <person name="Zapata L."/>
            <person name="Ding J."/>
            <person name="Willing E.M."/>
            <person name="Hartwig B."/>
            <person name="Bezdan D."/>
            <person name="Jiao W.B."/>
            <person name="Patel V."/>
            <person name="Velikkakam James G."/>
            <person name="Koornneef M."/>
            <person name="Ossowski S."/>
            <person name="Schneeberger K."/>
        </authorList>
    </citation>
    <scope>NUCLEOTIDE SEQUENCE [LARGE SCALE GENOMIC DNA]</scope>
    <source>
        <strain evidence="3">cv. Landsberg erecta</strain>
    </source>
</reference>
<dbReference type="Gene3D" id="3.10.450.50">
    <property type="match status" value="1"/>
</dbReference>
<dbReference type="Proteomes" id="UP000078284">
    <property type="component" value="Chromosome 5"/>
</dbReference>
<protein>
    <submittedName>
        <fullName evidence="1">(thale cress) hypothetical protein</fullName>
    </submittedName>
</protein>
<dbReference type="EMBL" id="LR881470">
    <property type="protein sequence ID" value="CAD5330530.1"/>
    <property type="molecule type" value="Genomic_DNA"/>
</dbReference>
<evidence type="ECO:0000313" key="2">
    <source>
        <dbReference type="EMBL" id="OAO93487.1"/>
    </source>
</evidence>
<accession>A0A178UJP2</accession>
<dbReference type="PANTHER" id="PTHR33703">
    <property type="entry name" value="OS07G0691300 PROTEIN"/>
    <property type="match status" value="1"/>
</dbReference>
<sequence>MEAHNVEISTRLTPEMKNQGTIELLYKALQQGDTSTVTKVVASDVEWWFHGPHHCQHMMRLLTGEPPRQVSFRFEPSSVQVVVPGHDCVIAEGWEGSRVYWVHVWKLKDGVVTELREYFNTWLTVTDYSLGAVGWDMGRCTVWESVPRDLARGSLPSLLLAI</sequence>
<dbReference type="InterPro" id="IPR009798">
    <property type="entry name" value="Wun1-like"/>
</dbReference>
<dbReference type="Proteomes" id="UP000516314">
    <property type="component" value="Chromosome 5"/>
</dbReference>
<dbReference type="PANTHER" id="PTHR33703:SF16">
    <property type="entry name" value="OS05G0342100 PROTEIN"/>
    <property type="match status" value="1"/>
</dbReference>
<dbReference type="InterPro" id="IPR032710">
    <property type="entry name" value="NTF2-like_dom_sf"/>
</dbReference>
<dbReference type="ExpressionAtlas" id="A0A178UJP2">
    <property type="expression patterns" value="baseline and differential"/>
</dbReference>
<evidence type="ECO:0000313" key="3">
    <source>
        <dbReference type="Proteomes" id="UP000078284"/>
    </source>
</evidence>
<organism evidence="2 3">
    <name type="scientific">Arabidopsis thaliana</name>
    <name type="common">Mouse-ear cress</name>
    <dbReference type="NCBI Taxonomy" id="3702"/>
    <lineage>
        <taxon>Eukaryota</taxon>
        <taxon>Viridiplantae</taxon>
        <taxon>Streptophyta</taxon>
        <taxon>Embryophyta</taxon>
        <taxon>Tracheophyta</taxon>
        <taxon>Spermatophyta</taxon>
        <taxon>Magnoliopsida</taxon>
        <taxon>eudicotyledons</taxon>
        <taxon>Gunneridae</taxon>
        <taxon>Pentapetalae</taxon>
        <taxon>rosids</taxon>
        <taxon>malvids</taxon>
        <taxon>Brassicales</taxon>
        <taxon>Brassicaceae</taxon>
        <taxon>Camelineae</taxon>
        <taxon>Arabidopsis</taxon>
    </lineage>
</organism>
<reference evidence="2" key="2">
    <citation type="submission" date="2016-03" db="EMBL/GenBank/DDBJ databases">
        <title>Full-length assembly of Arabidopsis thaliana Ler reveals the complement of translocations and inversions.</title>
        <authorList>
            <person name="Zapata L."/>
            <person name="Schneeberger K."/>
            <person name="Ossowski S."/>
        </authorList>
    </citation>
    <scope>NUCLEOTIDE SEQUENCE [LARGE SCALE GENOMIC DNA]</scope>
    <source>
        <tissue evidence="2">Leaf</tissue>
    </source>
</reference>